<organism evidence="2 3">
    <name type="scientific">Stenotrophomonas beteli</name>
    <dbReference type="NCBI Taxonomy" id="3384461"/>
    <lineage>
        <taxon>Bacteria</taxon>
        <taxon>Pseudomonadati</taxon>
        <taxon>Pseudomonadota</taxon>
        <taxon>Gammaproteobacteria</taxon>
        <taxon>Lysobacterales</taxon>
        <taxon>Lysobacteraceae</taxon>
        <taxon>Stenotrophomonas</taxon>
        <taxon>Stenotrophomonas maltophilia group</taxon>
    </lineage>
</organism>
<evidence type="ECO:0000313" key="3">
    <source>
        <dbReference type="Proteomes" id="UP000051757"/>
    </source>
</evidence>
<sequence>MAGFVIRAALLVVGVALAVGCHAQPPEVGGWRRVSDSDLERQFHFSMLPHAAAAGSRWAVYDAKAGKVVCCLSVESAEVGESELQDRFDIPGPWVTDLTNGWNLDAAPYRPHVQLLKVQGAMSSYTFKEEREAAGGLLLPPDARAVGADTLEIAGERYTVQRRETSLADGDGGVHTYTLKPAKGGAALKIEVPFGTY</sequence>
<evidence type="ECO:0008006" key="4">
    <source>
        <dbReference type="Google" id="ProtNLM"/>
    </source>
</evidence>
<keyword evidence="3" id="KW-1185">Reference proteome</keyword>
<evidence type="ECO:0000313" key="2">
    <source>
        <dbReference type="EMBL" id="KRG49608.1"/>
    </source>
</evidence>
<reference evidence="2 3" key="1">
    <citation type="journal article" date="2016" name="Front. Microbiol.">
        <title>Genome Sequence of Type Strains of Genus Stenotrophomonas.</title>
        <authorList>
            <person name="Patil P.P."/>
            <person name="Midha S."/>
            <person name="Kumar S."/>
            <person name="Patil P.B."/>
        </authorList>
    </citation>
    <scope>NUCLEOTIDE SEQUENCE [LARGE SCALE GENOMIC DNA]</scope>
    <source>
        <strain evidence="2 3">LMG 978</strain>
    </source>
</reference>
<gene>
    <name evidence="2" type="ORF">ARC23_14060</name>
</gene>
<evidence type="ECO:0000256" key="1">
    <source>
        <dbReference type="SAM" id="SignalP"/>
    </source>
</evidence>
<dbReference type="AlphaFoldDB" id="A0A0R0B9K4"/>
<feature type="chain" id="PRO_5006392077" description="Decarboxylase" evidence="1">
    <location>
        <begin position="24"/>
        <end position="197"/>
    </location>
</feature>
<proteinExistence type="predicted"/>
<comment type="caution">
    <text evidence="2">The sequence shown here is derived from an EMBL/GenBank/DDBJ whole genome shotgun (WGS) entry which is preliminary data.</text>
</comment>
<name>A0A0R0B9K4_9GAMM</name>
<dbReference type="PROSITE" id="PS51257">
    <property type="entry name" value="PROKAR_LIPOPROTEIN"/>
    <property type="match status" value="1"/>
</dbReference>
<accession>A0A0R0B9K4</accession>
<keyword evidence="1" id="KW-0732">Signal</keyword>
<dbReference type="EMBL" id="LLXV01000043">
    <property type="protein sequence ID" value="KRG49608.1"/>
    <property type="molecule type" value="Genomic_DNA"/>
</dbReference>
<dbReference type="OrthoDB" id="6048871at2"/>
<dbReference type="Proteomes" id="UP000051757">
    <property type="component" value="Unassembled WGS sequence"/>
</dbReference>
<feature type="signal peptide" evidence="1">
    <location>
        <begin position="1"/>
        <end position="23"/>
    </location>
</feature>
<protein>
    <recommendedName>
        <fullName evidence="4">Decarboxylase</fullName>
    </recommendedName>
</protein>